<comment type="caution">
    <text evidence="3">The sequence shown here is derived from an EMBL/GenBank/DDBJ whole genome shotgun (WGS) entry which is preliminary data.</text>
</comment>
<keyword evidence="2" id="KW-0812">Transmembrane</keyword>
<organism evidence="3 4">
    <name type="scientific">Pleurodeles waltl</name>
    <name type="common">Iberian ribbed newt</name>
    <dbReference type="NCBI Taxonomy" id="8319"/>
    <lineage>
        <taxon>Eukaryota</taxon>
        <taxon>Metazoa</taxon>
        <taxon>Chordata</taxon>
        <taxon>Craniata</taxon>
        <taxon>Vertebrata</taxon>
        <taxon>Euteleostomi</taxon>
        <taxon>Amphibia</taxon>
        <taxon>Batrachia</taxon>
        <taxon>Caudata</taxon>
        <taxon>Salamandroidea</taxon>
        <taxon>Salamandridae</taxon>
        <taxon>Pleurodelinae</taxon>
        <taxon>Pleurodeles</taxon>
    </lineage>
</organism>
<keyword evidence="2" id="KW-1133">Transmembrane helix</keyword>
<reference evidence="3" key="1">
    <citation type="journal article" date="2022" name="bioRxiv">
        <title>Sequencing and chromosome-scale assembly of the giantPleurodeles waltlgenome.</title>
        <authorList>
            <person name="Brown T."/>
            <person name="Elewa A."/>
            <person name="Iarovenko S."/>
            <person name="Subramanian E."/>
            <person name="Araus A.J."/>
            <person name="Petzold A."/>
            <person name="Susuki M."/>
            <person name="Suzuki K.-i.T."/>
            <person name="Hayashi T."/>
            <person name="Toyoda A."/>
            <person name="Oliveira C."/>
            <person name="Osipova E."/>
            <person name="Leigh N.D."/>
            <person name="Simon A."/>
            <person name="Yun M.H."/>
        </authorList>
    </citation>
    <scope>NUCLEOTIDE SEQUENCE</scope>
    <source>
        <strain evidence="3">20211129_DDA</strain>
        <tissue evidence="3">Liver</tissue>
    </source>
</reference>
<sequence>MATRDIVETDDGGSTGSSDNSGEDGRSGARGYYSDGVDGDAGGSSSHVVVAIVAALTVVMVLVGVMRAMPQQETYKKRLCKALLCVLQQGIEHERSDVFYTSPPRKTYTWHCYRESRAVKENMRLAKRLKLSLGQT</sequence>
<evidence type="ECO:0000313" key="4">
    <source>
        <dbReference type="Proteomes" id="UP001066276"/>
    </source>
</evidence>
<proteinExistence type="predicted"/>
<evidence type="ECO:0000313" key="3">
    <source>
        <dbReference type="EMBL" id="KAJ1134811.1"/>
    </source>
</evidence>
<dbReference type="AlphaFoldDB" id="A0AAV7Q2K8"/>
<dbReference type="EMBL" id="JANPWB010000010">
    <property type="protein sequence ID" value="KAJ1134811.1"/>
    <property type="molecule type" value="Genomic_DNA"/>
</dbReference>
<protein>
    <submittedName>
        <fullName evidence="3">Uncharacterized protein</fullName>
    </submittedName>
</protein>
<keyword evidence="4" id="KW-1185">Reference proteome</keyword>
<feature type="transmembrane region" description="Helical" evidence="2">
    <location>
        <begin position="48"/>
        <end position="69"/>
    </location>
</feature>
<evidence type="ECO:0000256" key="2">
    <source>
        <dbReference type="SAM" id="Phobius"/>
    </source>
</evidence>
<evidence type="ECO:0000256" key="1">
    <source>
        <dbReference type="SAM" id="MobiDB-lite"/>
    </source>
</evidence>
<keyword evidence="2" id="KW-0472">Membrane</keyword>
<accession>A0AAV7Q2K8</accession>
<name>A0AAV7Q2K8_PLEWA</name>
<feature type="region of interest" description="Disordered" evidence="1">
    <location>
        <begin position="1"/>
        <end position="43"/>
    </location>
</feature>
<dbReference type="Proteomes" id="UP001066276">
    <property type="component" value="Chromosome 6"/>
</dbReference>
<gene>
    <name evidence="3" type="ORF">NDU88_001257</name>
</gene>